<proteinExistence type="predicted"/>
<dbReference type="OrthoDB" id="341421at2759"/>
<dbReference type="Proteomes" id="UP000595140">
    <property type="component" value="Unassembled WGS sequence"/>
</dbReference>
<dbReference type="SUPFAM" id="SSF82199">
    <property type="entry name" value="SET domain"/>
    <property type="match status" value="1"/>
</dbReference>
<reference evidence="1 2" key="1">
    <citation type="submission" date="2018-04" db="EMBL/GenBank/DDBJ databases">
        <authorList>
            <person name="Vogel A."/>
        </authorList>
    </citation>
    <scope>NUCLEOTIDE SEQUENCE [LARGE SCALE GENOMIC DNA]</scope>
</reference>
<dbReference type="GO" id="GO:0016279">
    <property type="term" value="F:protein-lysine N-methyltransferase activity"/>
    <property type="evidence" value="ECO:0007669"/>
    <property type="project" value="TreeGrafter"/>
</dbReference>
<evidence type="ECO:0008006" key="3">
    <source>
        <dbReference type="Google" id="ProtNLM"/>
    </source>
</evidence>
<dbReference type="Gene3D" id="3.90.1410.10">
    <property type="entry name" value="set domain protein methyltransferase, domain 1"/>
    <property type="match status" value="1"/>
</dbReference>
<gene>
    <name evidence="1" type="ORF">CCAM_LOCUS4670</name>
</gene>
<dbReference type="PANTHER" id="PTHR13271">
    <property type="entry name" value="UNCHARACTERIZED PUTATIVE METHYLTRANSFERASE"/>
    <property type="match status" value="1"/>
</dbReference>
<protein>
    <recommendedName>
        <fullName evidence="3">SET domain-containing protein</fullName>
    </recommendedName>
</protein>
<dbReference type="PANTHER" id="PTHR13271:SF134">
    <property type="entry name" value="OS01G0976450 PROTEIN"/>
    <property type="match status" value="1"/>
</dbReference>
<evidence type="ECO:0000313" key="1">
    <source>
        <dbReference type="EMBL" id="VFQ62894.1"/>
    </source>
</evidence>
<sequence>MGKLQWCLYDFLNHDGLSDSLVLNDDGKQLSEVIADRDYAPGAQVLIRYGKFSNATLLLDFGFTLSYNTHDQVRIQF</sequence>
<accession>A0A484KG48</accession>
<dbReference type="AlphaFoldDB" id="A0A484KG48"/>
<name>A0A484KG48_9ASTE</name>
<evidence type="ECO:0000313" key="2">
    <source>
        <dbReference type="Proteomes" id="UP000595140"/>
    </source>
</evidence>
<dbReference type="InterPro" id="IPR050600">
    <property type="entry name" value="SETD3_SETD6_MTase"/>
</dbReference>
<dbReference type="InterPro" id="IPR046341">
    <property type="entry name" value="SET_dom_sf"/>
</dbReference>
<keyword evidence="2" id="KW-1185">Reference proteome</keyword>
<dbReference type="EMBL" id="OOIL02000242">
    <property type="protein sequence ID" value="VFQ62894.1"/>
    <property type="molecule type" value="Genomic_DNA"/>
</dbReference>
<organism evidence="1 2">
    <name type="scientific">Cuscuta campestris</name>
    <dbReference type="NCBI Taxonomy" id="132261"/>
    <lineage>
        <taxon>Eukaryota</taxon>
        <taxon>Viridiplantae</taxon>
        <taxon>Streptophyta</taxon>
        <taxon>Embryophyta</taxon>
        <taxon>Tracheophyta</taxon>
        <taxon>Spermatophyta</taxon>
        <taxon>Magnoliopsida</taxon>
        <taxon>eudicotyledons</taxon>
        <taxon>Gunneridae</taxon>
        <taxon>Pentapetalae</taxon>
        <taxon>asterids</taxon>
        <taxon>lamiids</taxon>
        <taxon>Solanales</taxon>
        <taxon>Convolvulaceae</taxon>
        <taxon>Cuscuteae</taxon>
        <taxon>Cuscuta</taxon>
        <taxon>Cuscuta subgen. Grammica</taxon>
        <taxon>Cuscuta sect. Cleistogrammica</taxon>
    </lineage>
</organism>